<name>A0A2A2SG40_9SPHN</name>
<dbReference type="AlphaFoldDB" id="A0A2A2SG40"/>
<sequence length="158" mass="15990">MAASAALAGSAPAIAPAQGASPALIWRDIARLNILCLAQSSAGVDQAVQARLCERARGLAAQGAPVPVRAVALGDPAVLAPDAVTILIHASVEPGARLLALSVRPFRNSAEQTATLFAAAPRAVDLRGGDAATDRALAAALTETLPWRARPAGARPIR</sequence>
<dbReference type="EMBL" id="NSLI01000003">
    <property type="protein sequence ID" value="PAX08172.1"/>
    <property type="molecule type" value="Genomic_DNA"/>
</dbReference>
<accession>A0A2A2SG40</accession>
<protein>
    <submittedName>
        <fullName evidence="1">Uncharacterized protein</fullName>
    </submittedName>
</protein>
<comment type="caution">
    <text evidence="1">The sequence shown here is derived from an EMBL/GenBank/DDBJ whole genome shotgun (WGS) entry which is preliminary data.</text>
</comment>
<dbReference type="Proteomes" id="UP000218151">
    <property type="component" value="Unassembled WGS sequence"/>
</dbReference>
<evidence type="ECO:0000313" key="1">
    <source>
        <dbReference type="EMBL" id="PAX08172.1"/>
    </source>
</evidence>
<reference evidence="2" key="1">
    <citation type="submission" date="2017-09" db="EMBL/GenBank/DDBJ databases">
        <authorList>
            <person name="Feng G."/>
            <person name="Zhu H."/>
        </authorList>
    </citation>
    <scope>NUCLEOTIDE SEQUENCE [LARGE SCALE GENOMIC DNA]</scope>
    <source>
        <strain evidence="2">1PNM-20</strain>
    </source>
</reference>
<organism evidence="1 2">
    <name type="scientific">Sphingomonas lenta</name>
    <dbReference type="NCBI Taxonomy" id="1141887"/>
    <lineage>
        <taxon>Bacteria</taxon>
        <taxon>Pseudomonadati</taxon>
        <taxon>Pseudomonadota</taxon>
        <taxon>Alphaproteobacteria</taxon>
        <taxon>Sphingomonadales</taxon>
        <taxon>Sphingomonadaceae</taxon>
        <taxon>Sphingomonas</taxon>
    </lineage>
</organism>
<proteinExistence type="predicted"/>
<keyword evidence="2" id="KW-1185">Reference proteome</keyword>
<evidence type="ECO:0000313" key="2">
    <source>
        <dbReference type="Proteomes" id="UP000218151"/>
    </source>
</evidence>
<gene>
    <name evidence="1" type="ORF">CKY28_11385</name>
</gene>